<feature type="region of interest" description="Disordered" evidence="1">
    <location>
        <begin position="1"/>
        <end position="54"/>
    </location>
</feature>
<dbReference type="EMBL" id="VTPC01006474">
    <property type="protein sequence ID" value="KAF2894885.1"/>
    <property type="molecule type" value="Genomic_DNA"/>
</dbReference>
<evidence type="ECO:0000313" key="2">
    <source>
        <dbReference type="EMBL" id="KAF2894885.1"/>
    </source>
</evidence>
<dbReference type="AlphaFoldDB" id="A0A8K0G7V9"/>
<feature type="non-terminal residue" evidence="2">
    <location>
        <position position="293"/>
    </location>
</feature>
<gene>
    <name evidence="2" type="ORF">ILUMI_11289</name>
</gene>
<keyword evidence="3" id="KW-1185">Reference proteome</keyword>
<accession>A0A8K0G7V9</accession>
<proteinExistence type="predicted"/>
<feature type="compositionally biased region" description="Low complexity" evidence="1">
    <location>
        <begin position="30"/>
        <end position="41"/>
    </location>
</feature>
<feature type="compositionally biased region" description="Basic and acidic residues" evidence="1">
    <location>
        <begin position="12"/>
        <end position="27"/>
    </location>
</feature>
<dbReference type="Proteomes" id="UP000801492">
    <property type="component" value="Unassembled WGS sequence"/>
</dbReference>
<comment type="caution">
    <text evidence="2">The sequence shown here is derived from an EMBL/GenBank/DDBJ whole genome shotgun (WGS) entry which is preliminary data.</text>
</comment>
<feature type="compositionally biased region" description="Polar residues" evidence="1">
    <location>
        <begin position="45"/>
        <end position="54"/>
    </location>
</feature>
<protein>
    <submittedName>
        <fullName evidence="2">Uncharacterized protein</fullName>
    </submittedName>
</protein>
<sequence>MDKWLIKGQNKNKRDNPKLERKRKPEEISEASTSSAEADAAPGSRSASGSLTTSQRIHKRTCVDRVLEQYIPLRAYLTEAVFSDPSKTTKEMLMTMNNQFTVVYLEFMSYVLSLVTNFNTLFQSETSLLHKLKPEVENLLKTLSANFMKISYVKSCANILNADFRNATHILGLDEMNIGVKAGESMENLKKDKNVPRAAIADFYKTCQELYIELTSDITQRFDFRDPLFSIISALNSSEAQHFKIKSPKRFPVVNKFVTTQKLDDEWRAHAMLNFAQHGFKLHGDNIDAECYW</sequence>
<name>A0A8K0G7V9_IGNLU</name>
<evidence type="ECO:0000256" key="1">
    <source>
        <dbReference type="SAM" id="MobiDB-lite"/>
    </source>
</evidence>
<organism evidence="2 3">
    <name type="scientific">Ignelater luminosus</name>
    <name type="common">Cucubano</name>
    <name type="synonym">Pyrophorus luminosus</name>
    <dbReference type="NCBI Taxonomy" id="2038154"/>
    <lineage>
        <taxon>Eukaryota</taxon>
        <taxon>Metazoa</taxon>
        <taxon>Ecdysozoa</taxon>
        <taxon>Arthropoda</taxon>
        <taxon>Hexapoda</taxon>
        <taxon>Insecta</taxon>
        <taxon>Pterygota</taxon>
        <taxon>Neoptera</taxon>
        <taxon>Endopterygota</taxon>
        <taxon>Coleoptera</taxon>
        <taxon>Polyphaga</taxon>
        <taxon>Elateriformia</taxon>
        <taxon>Elateroidea</taxon>
        <taxon>Elateridae</taxon>
        <taxon>Agrypninae</taxon>
        <taxon>Pyrophorini</taxon>
        <taxon>Ignelater</taxon>
    </lineage>
</organism>
<dbReference type="OrthoDB" id="6159421at2759"/>
<evidence type="ECO:0000313" key="3">
    <source>
        <dbReference type="Proteomes" id="UP000801492"/>
    </source>
</evidence>
<reference evidence="2" key="1">
    <citation type="submission" date="2019-08" db="EMBL/GenBank/DDBJ databases">
        <title>The genome of the North American firefly Photinus pyralis.</title>
        <authorList>
            <consortium name="Photinus pyralis genome working group"/>
            <person name="Fallon T.R."/>
            <person name="Sander Lower S.E."/>
            <person name="Weng J.-K."/>
        </authorList>
    </citation>
    <scope>NUCLEOTIDE SEQUENCE</scope>
    <source>
        <strain evidence="2">TRF0915ILg1</strain>
        <tissue evidence="2">Whole body</tissue>
    </source>
</reference>